<accession>A0A848CSP5</accession>
<evidence type="ECO:0000256" key="2">
    <source>
        <dbReference type="SAM" id="SignalP"/>
    </source>
</evidence>
<organism evidence="4 5">
    <name type="scientific">Aneurinibacillus aneurinilyticus</name>
    <name type="common">Bacillus aneurinolyticus</name>
    <dbReference type="NCBI Taxonomy" id="1391"/>
    <lineage>
        <taxon>Bacteria</taxon>
        <taxon>Bacillati</taxon>
        <taxon>Bacillota</taxon>
        <taxon>Bacilli</taxon>
        <taxon>Bacillales</taxon>
        <taxon>Paenibacillaceae</taxon>
        <taxon>Aneurinibacillus group</taxon>
        <taxon>Aneurinibacillus</taxon>
    </lineage>
</organism>
<dbReference type="AlphaFoldDB" id="A0A848CSP5"/>
<dbReference type="PANTHER" id="PTHR34216">
    <property type="match status" value="1"/>
</dbReference>
<keyword evidence="1 2" id="KW-0732">Signal</keyword>
<sequence length="262" mass="30387">MKKFILALLLLFCSNILACSDRSSILGKGQGVAVLVYHHILKENENRKFKENKEVITPELFAHQMKILHDNGYTTITLQELEQFINKKISLPPKSVMITFDDGYLSNFKYAYPVLKKYHYKAVIFPITSSMKSRPETFNPDKLNYISWNELVPHSDVFEYAGHTDRLHRTIGTMSFLLVKRSEDILIDLELSRILLNTRYFAYPFGQYNKSTIRLVKEAGYRMAFTIHPGKVYPGTPAFEIPRYSVFSTTTIRQFKNMVGIH</sequence>
<dbReference type="InterPro" id="IPR011330">
    <property type="entry name" value="Glyco_hydro/deAcase_b/a-brl"/>
</dbReference>
<dbReference type="Pfam" id="PF01522">
    <property type="entry name" value="Polysacc_deac_1"/>
    <property type="match status" value="1"/>
</dbReference>
<dbReference type="CDD" id="cd10966">
    <property type="entry name" value="CE4_yadE_5s"/>
    <property type="match status" value="1"/>
</dbReference>
<dbReference type="GO" id="GO:0016810">
    <property type="term" value="F:hydrolase activity, acting on carbon-nitrogen (but not peptide) bonds"/>
    <property type="evidence" value="ECO:0007669"/>
    <property type="project" value="InterPro"/>
</dbReference>
<evidence type="ECO:0000259" key="3">
    <source>
        <dbReference type="PROSITE" id="PS51677"/>
    </source>
</evidence>
<dbReference type="GeneID" id="92839672"/>
<reference evidence="4 5" key="1">
    <citation type="submission" date="2020-04" db="EMBL/GenBank/DDBJ databases">
        <authorList>
            <person name="Hitch T.C.A."/>
            <person name="Wylensek D."/>
            <person name="Clavel T."/>
        </authorList>
    </citation>
    <scope>NUCLEOTIDE SEQUENCE [LARGE SCALE GENOMIC DNA]</scope>
    <source>
        <strain evidence="4 5">WB01_D5_05</strain>
    </source>
</reference>
<feature type="signal peptide" evidence="2">
    <location>
        <begin position="1"/>
        <end position="18"/>
    </location>
</feature>
<dbReference type="RefSeq" id="WP_051354663.1">
    <property type="nucleotide sequence ID" value="NZ_CABKST010000163.1"/>
</dbReference>
<dbReference type="Proteomes" id="UP000561326">
    <property type="component" value="Unassembled WGS sequence"/>
</dbReference>
<name>A0A848CSP5_ANEAE</name>
<evidence type="ECO:0000313" key="5">
    <source>
        <dbReference type="Proteomes" id="UP000561326"/>
    </source>
</evidence>
<gene>
    <name evidence="4" type="ORF">HF838_07990</name>
</gene>
<dbReference type="InterPro" id="IPR051398">
    <property type="entry name" value="Polysacch_Deacetylase"/>
</dbReference>
<feature type="chain" id="PRO_5039204928" evidence="2">
    <location>
        <begin position="19"/>
        <end position="262"/>
    </location>
</feature>
<dbReference type="PROSITE" id="PS51677">
    <property type="entry name" value="NODB"/>
    <property type="match status" value="1"/>
</dbReference>
<proteinExistence type="predicted"/>
<protein>
    <submittedName>
        <fullName evidence="4">Polysaccharide deacetylase family protein</fullName>
    </submittedName>
</protein>
<evidence type="ECO:0000313" key="4">
    <source>
        <dbReference type="EMBL" id="NME98198.1"/>
    </source>
</evidence>
<feature type="domain" description="NodB homology" evidence="3">
    <location>
        <begin position="94"/>
        <end position="262"/>
    </location>
</feature>
<dbReference type="PANTHER" id="PTHR34216:SF13">
    <property type="entry name" value="XYLANASE_CHITIN DEACETYLASE"/>
    <property type="match status" value="1"/>
</dbReference>
<dbReference type="SUPFAM" id="SSF88713">
    <property type="entry name" value="Glycoside hydrolase/deacetylase"/>
    <property type="match status" value="1"/>
</dbReference>
<dbReference type="EMBL" id="JABAGO010000011">
    <property type="protein sequence ID" value="NME98198.1"/>
    <property type="molecule type" value="Genomic_DNA"/>
</dbReference>
<dbReference type="GO" id="GO:0005975">
    <property type="term" value="P:carbohydrate metabolic process"/>
    <property type="evidence" value="ECO:0007669"/>
    <property type="project" value="InterPro"/>
</dbReference>
<comment type="caution">
    <text evidence="4">The sequence shown here is derived from an EMBL/GenBank/DDBJ whole genome shotgun (WGS) entry which is preliminary data.</text>
</comment>
<dbReference type="InterPro" id="IPR002509">
    <property type="entry name" value="NODB_dom"/>
</dbReference>
<dbReference type="Gene3D" id="3.20.20.370">
    <property type="entry name" value="Glycoside hydrolase/deacetylase"/>
    <property type="match status" value="1"/>
</dbReference>
<evidence type="ECO:0000256" key="1">
    <source>
        <dbReference type="ARBA" id="ARBA00022729"/>
    </source>
</evidence>